<evidence type="ECO:0000256" key="1">
    <source>
        <dbReference type="ARBA" id="ARBA00006484"/>
    </source>
</evidence>
<organism evidence="3">
    <name type="scientific">marine metagenome</name>
    <dbReference type="NCBI Taxonomy" id="408172"/>
    <lineage>
        <taxon>unclassified sequences</taxon>
        <taxon>metagenomes</taxon>
        <taxon>ecological metagenomes</taxon>
    </lineage>
</organism>
<dbReference type="PRINTS" id="PR00081">
    <property type="entry name" value="GDHRDH"/>
</dbReference>
<evidence type="ECO:0000256" key="2">
    <source>
        <dbReference type="ARBA" id="ARBA00023002"/>
    </source>
</evidence>
<dbReference type="PANTHER" id="PTHR42760:SF133">
    <property type="entry name" value="3-OXOACYL-[ACYL-CARRIER-PROTEIN] REDUCTASE"/>
    <property type="match status" value="1"/>
</dbReference>
<comment type="similarity">
    <text evidence="1">Belongs to the short-chain dehydrogenases/reductases (SDR) family.</text>
</comment>
<accession>A0A382CT78</accession>
<protein>
    <recommendedName>
        <fullName evidence="4">Dehydrogenase</fullName>
    </recommendedName>
</protein>
<evidence type="ECO:0008006" key="4">
    <source>
        <dbReference type="Google" id="ProtNLM"/>
    </source>
</evidence>
<dbReference type="GO" id="GO:0016616">
    <property type="term" value="F:oxidoreductase activity, acting on the CH-OH group of donors, NAD or NADP as acceptor"/>
    <property type="evidence" value="ECO:0007669"/>
    <property type="project" value="TreeGrafter"/>
</dbReference>
<dbReference type="SUPFAM" id="SSF51735">
    <property type="entry name" value="NAD(P)-binding Rossmann-fold domains"/>
    <property type="match status" value="1"/>
</dbReference>
<dbReference type="Pfam" id="PF13561">
    <property type="entry name" value="adh_short_C2"/>
    <property type="match status" value="1"/>
</dbReference>
<dbReference type="PANTHER" id="PTHR42760">
    <property type="entry name" value="SHORT-CHAIN DEHYDROGENASES/REDUCTASES FAMILY MEMBER"/>
    <property type="match status" value="1"/>
</dbReference>
<dbReference type="PRINTS" id="PR00080">
    <property type="entry name" value="SDRFAMILY"/>
</dbReference>
<dbReference type="InterPro" id="IPR036291">
    <property type="entry name" value="NAD(P)-bd_dom_sf"/>
</dbReference>
<name>A0A382CT78_9ZZZZ</name>
<dbReference type="AlphaFoldDB" id="A0A382CT78"/>
<proteinExistence type="inferred from homology"/>
<reference evidence="3" key="1">
    <citation type="submission" date="2018-05" db="EMBL/GenBank/DDBJ databases">
        <authorList>
            <person name="Lanie J.A."/>
            <person name="Ng W.-L."/>
            <person name="Kazmierczak K.M."/>
            <person name="Andrzejewski T.M."/>
            <person name="Davidsen T.M."/>
            <person name="Wayne K.J."/>
            <person name="Tettelin H."/>
            <person name="Glass J.I."/>
            <person name="Rusch D."/>
            <person name="Podicherti R."/>
            <person name="Tsui H.-C.T."/>
            <person name="Winkler M.E."/>
        </authorList>
    </citation>
    <scope>NUCLEOTIDE SEQUENCE</scope>
</reference>
<evidence type="ECO:0000313" key="3">
    <source>
        <dbReference type="EMBL" id="SVB29034.1"/>
    </source>
</evidence>
<sequence length="218" mass="23530">MLDEFGEDHLCLYRADVLNRPSLEKARSSCSDDLGVPTILVNNAGIDQPPGTPTESHQLHEIPVNMFSEVLNVNVAGAFLVSQVFGEEMVRCGNGSIINIGSLYASVSPDARLYDHIDVDPPFLKPPAYGASKAGLVNLTKYLATHWGPYGVRVNALSPGGVLGDQDEQFKDKFVARVPLGRMAEEHDLIGPLLFLASDASSYVTGTELRVNGGFTAW</sequence>
<dbReference type="EMBL" id="UINC01035896">
    <property type="protein sequence ID" value="SVB29034.1"/>
    <property type="molecule type" value="Genomic_DNA"/>
</dbReference>
<dbReference type="InterPro" id="IPR002347">
    <property type="entry name" value="SDR_fam"/>
</dbReference>
<keyword evidence="2" id="KW-0560">Oxidoreductase</keyword>
<dbReference type="Pfam" id="PF00106">
    <property type="entry name" value="adh_short"/>
    <property type="match status" value="1"/>
</dbReference>
<gene>
    <name evidence="3" type="ORF">METZ01_LOCUS181888</name>
</gene>
<dbReference type="Gene3D" id="3.40.50.720">
    <property type="entry name" value="NAD(P)-binding Rossmann-like Domain"/>
    <property type="match status" value="1"/>
</dbReference>